<comment type="similarity">
    <text evidence="2 9">Belongs to the splicing factor SR family.</text>
</comment>
<comment type="caution">
    <text evidence="12">The sequence shown here is derived from an EMBL/GenBank/DDBJ whole genome shotgun (WGS) entry which is preliminary data.</text>
</comment>
<evidence type="ECO:0000256" key="1">
    <source>
        <dbReference type="ARBA" id="ARBA00004123"/>
    </source>
</evidence>
<evidence type="ECO:0000256" key="7">
    <source>
        <dbReference type="ARBA" id="ARBA00023242"/>
    </source>
</evidence>
<dbReference type="NCBIfam" id="TIGR01642">
    <property type="entry name" value="U2AF_lg"/>
    <property type="match status" value="1"/>
</dbReference>
<dbReference type="CDD" id="cd12230">
    <property type="entry name" value="RRM1_U2AF65"/>
    <property type="match status" value="1"/>
</dbReference>
<reference evidence="12 13" key="1">
    <citation type="journal article" date="2024" name="Nat. Commun.">
        <title>Phylogenomics reveals the evolutionary origins of lichenization in chlorophyte algae.</title>
        <authorList>
            <person name="Puginier C."/>
            <person name="Libourel C."/>
            <person name="Otte J."/>
            <person name="Skaloud P."/>
            <person name="Haon M."/>
            <person name="Grisel S."/>
            <person name="Petersen M."/>
            <person name="Berrin J.G."/>
            <person name="Delaux P.M."/>
            <person name="Dal Grande F."/>
            <person name="Keller J."/>
        </authorList>
    </citation>
    <scope>NUCLEOTIDE SEQUENCE [LARGE SCALE GENOMIC DNA]</scope>
    <source>
        <strain evidence="12 13">SAG 216-7</strain>
    </source>
</reference>
<evidence type="ECO:0000256" key="8">
    <source>
        <dbReference type="PROSITE-ProRule" id="PRU00176"/>
    </source>
</evidence>
<protein>
    <recommendedName>
        <fullName evidence="9">Splicing factor U2af large subunit</fullName>
    </recommendedName>
    <alternativeName>
        <fullName evidence="9">U2 auxiliary factor 65 kDa subunit</fullName>
    </alternativeName>
    <alternativeName>
        <fullName evidence="9">U2 small nuclear ribonucleoprotein auxiliary factor large subunit (U2 snRNP auxiliary factor large subunit)</fullName>
    </alternativeName>
</protein>
<dbReference type="PROSITE" id="PS50102">
    <property type="entry name" value="RRM"/>
    <property type="match status" value="3"/>
</dbReference>
<keyword evidence="3 9" id="KW-0507">mRNA processing</keyword>
<dbReference type="InterPro" id="IPR006529">
    <property type="entry name" value="U2AF_lg"/>
</dbReference>
<feature type="domain" description="RRM" evidence="11">
    <location>
        <begin position="139"/>
        <end position="222"/>
    </location>
</feature>
<dbReference type="Gene3D" id="3.30.70.330">
    <property type="match status" value="3"/>
</dbReference>
<keyword evidence="5 8" id="KW-0694">RNA-binding</keyword>
<dbReference type="SMART" id="SM00361">
    <property type="entry name" value="RRM_1"/>
    <property type="match status" value="2"/>
</dbReference>
<gene>
    <name evidence="12" type="ORF">WJX75_004963</name>
</gene>
<dbReference type="InterPro" id="IPR000504">
    <property type="entry name" value="RRM_dom"/>
</dbReference>
<organism evidence="12 13">
    <name type="scientific">Coccomyxa subellipsoidea</name>
    <dbReference type="NCBI Taxonomy" id="248742"/>
    <lineage>
        <taxon>Eukaryota</taxon>
        <taxon>Viridiplantae</taxon>
        <taxon>Chlorophyta</taxon>
        <taxon>core chlorophytes</taxon>
        <taxon>Trebouxiophyceae</taxon>
        <taxon>Trebouxiophyceae incertae sedis</taxon>
        <taxon>Coccomyxaceae</taxon>
        <taxon>Coccomyxa</taxon>
    </lineage>
</organism>
<keyword evidence="13" id="KW-1185">Reference proteome</keyword>
<keyword evidence="6 9" id="KW-0508">mRNA splicing</keyword>
<keyword evidence="4" id="KW-0677">Repeat</keyword>
<dbReference type="InterPro" id="IPR003954">
    <property type="entry name" value="RRM_euk-type"/>
</dbReference>
<accession>A0ABR2YDX1</accession>
<dbReference type="InterPro" id="IPR012677">
    <property type="entry name" value="Nucleotide-bd_a/b_plait_sf"/>
</dbReference>
<feature type="region of interest" description="Disordered" evidence="10">
    <location>
        <begin position="1"/>
        <end position="71"/>
    </location>
</feature>
<evidence type="ECO:0000259" key="11">
    <source>
        <dbReference type="PROSITE" id="PS50102"/>
    </source>
</evidence>
<dbReference type="Pfam" id="PF00076">
    <property type="entry name" value="RRM_1"/>
    <property type="match status" value="2"/>
</dbReference>
<feature type="domain" description="RRM" evidence="11">
    <location>
        <begin position="373"/>
        <end position="459"/>
    </location>
</feature>
<dbReference type="EMBL" id="JALJOT010000014">
    <property type="protein sequence ID" value="KAK9903412.1"/>
    <property type="molecule type" value="Genomic_DNA"/>
</dbReference>
<dbReference type="SMART" id="SM00360">
    <property type="entry name" value="RRM"/>
    <property type="match status" value="3"/>
</dbReference>
<feature type="domain" description="RRM" evidence="11">
    <location>
        <begin position="262"/>
        <end position="340"/>
    </location>
</feature>
<evidence type="ECO:0000256" key="5">
    <source>
        <dbReference type="ARBA" id="ARBA00022884"/>
    </source>
</evidence>
<evidence type="ECO:0000256" key="3">
    <source>
        <dbReference type="ARBA" id="ARBA00022664"/>
    </source>
</evidence>
<dbReference type="SUPFAM" id="SSF54928">
    <property type="entry name" value="RNA-binding domain, RBD"/>
    <property type="match status" value="2"/>
</dbReference>
<dbReference type="PANTHER" id="PTHR23139">
    <property type="entry name" value="RNA-BINDING PROTEIN"/>
    <property type="match status" value="1"/>
</dbReference>
<name>A0ABR2YDX1_9CHLO</name>
<evidence type="ECO:0000256" key="2">
    <source>
        <dbReference type="ARBA" id="ARBA00010269"/>
    </source>
</evidence>
<sequence length="468" mass="50023">MGEDGHDRKSRDRDRDRKEKRSRRSRSRSKEKKSRRHRSRSRSDSPPRERRRRERKSGFDQPPPGGIVPGMMGAMGVPAALPPGMPGVEAISVAAAVAPASTGFSNGGFSAAPPMMGMQTGGMMPGVHPPSQQATRHARRVYVGGLPPTGNEQNIATFFSNALAAIGGTTAGPGPSVVNVYINYEKKFAFVEFRTVEETSNAMALDGIMFEGVSVRVRRPNDYNPAAASALGPSVPNPNLNLAAIGLQAGGMNAVAMIDAAERVFVGGLPYYLNEDQCRELLGSFGGIKSFDLVKDRETGNSKGYGFVVYMDPTVTDVACAGLNGMRMGERTLTVRRATENQGGTTAASTSAAYAALGLTPPAEATRILALKDAVTLEELANDEEYVDIVQDMRDECAKFGHVNDVVIPRPAPDGQPQPSGCGKVFIEFAQKEDAINAQKVLHGRRFGGRSVVATYVQETDYAAGNLD</sequence>
<dbReference type="CDD" id="cd12231">
    <property type="entry name" value="RRM2_U2AF65"/>
    <property type="match status" value="1"/>
</dbReference>
<evidence type="ECO:0000313" key="12">
    <source>
        <dbReference type="EMBL" id="KAK9903412.1"/>
    </source>
</evidence>
<evidence type="ECO:0000256" key="4">
    <source>
        <dbReference type="ARBA" id="ARBA00022737"/>
    </source>
</evidence>
<feature type="compositionally biased region" description="Basic and acidic residues" evidence="10">
    <location>
        <begin position="1"/>
        <end position="19"/>
    </location>
</feature>
<proteinExistence type="inferred from homology"/>
<evidence type="ECO:0000256" key="10">
    <source>
        <dbReference type="SAM" id="MobiDB-lite"/>
    </source>
</evidence>
<comment type="subcellular location">
    <subcellularLocation>
        <location evidence="1 9">Nucleus</location>
    </subcellularLocation>
</comment>
<dbReference type="InterPro" id="IPR035979">
    <property type="entry name" value="RBD_domain_sf"/>
</dbReference>
<comment type="function">
    <text evidence="9">Necessary for the splicing of pre-mRNA.</text>
</comment>
<evidence type="ECO:0000313" key="13">
    <source>
        <dbReference type="Proteomes" id="UP001491310"/>
    </source>
</evidence>
<evidence type="ECO:0000256" key="6">
    <source>
        <dbReference type="ARBA" id="ARBA00023187"/>
    </source>
</evidence>
<dbReference type="CDD" id="cd12232">
    <property type="entry name" value="RRM3_U2AF65"/>
    <property type="match status" value="1"/>
</dbReference>
<keyword evidence="7 9" id="KW-0539">Nucleus</keyword>
<dbReference type="Proteomes" id="UP001491310">
    <property type="component" value="Unassembled WGS sequence"/>
</dbReference>
<evidence type="ECO:0000256" key="9">
    <source>
        <dbReference type="RuleBase" id="RU364135"/>
    </source>
</evidence>
<feature type="compositionally biased region" description="Basic residues" evidence="10">
    <location>
        <begin position="20"/>
        <end position="40"/>
    </location>
</feature>